<dbReference type="SUPFAM" id="SSF53448">
    <property type="entry name" value="Nucleotide-diphospho-sugar transferases"/>
    <property type="match status" value="1"/>
</dbReference>
<gene>
    <name evidence="1" type="ORF">JYZ213_LOCUS33656</name>
</gene>
<reference evidence="1" key="1">
    <citation type="submission" date="2021-02" db="EMBL/GenBank/DDBJ databases">
        <authorList>
            <person name="Nowell W R."/>
        </authorList>
    </citation>
    <scope>NUCLEOTIDE SEQUENCE</scope>
</reference>
<comment type="caution">
    <text evidence="1">The sequence shown here is derived from an EMBL/GenBank/DDBJ whole genome shotgun (WGS) entry which is preliminary data.</text>
</comment>
<accession>A0A815F9S1</accession>
<evidence type="ECO:0000313" key="1">
    <source>
        <dbReference type="EMBL" id="CAF1325602.1"/>
    </source>
</evidence>
<sequence length="731" mass="85646">MYHFRGNIKQIQSNYDDDEVSIGFSEFELLQSKQREIDLIQKYSLSAIVLHWKRSASVARAVNNLVNSKLFKEIIIWNNNPKITLKKAQFQKNTNFLVDIRIINSKENLKDEAKYRACAKAQNIACFYVDDDWDASFYLKSLIADFRADPYVLHSVTDPGTFYTNLMWSYFDKNINLHTGFSWIGCGSIFLREYAQRHIQYLHTYLKNNRNLIHLSDVFFSIWLNDIPSQFNMYIRNLPQSRTGSSFSSSSNFLQYQYQSSILAIRILEYNLRWNQSNNKNNIKFSRTQKRRFPYYVKSSNPNDEFIFYTNILPIDIEHISFNISKDFNRGTRKNLPRGSGVSFFASHTTLKAVDNNPSTCWRIGRNTQQGEFFAMDFLYIRTNLSFAIIIGHTRELQNNIDMNLSFDGLWWITYPSMNGITIRSQNSTTNKQQYMIIFNSSQFNLGFRSFRYVAFNANLVYLSDVFFSIWLNDIPSQFNIDIRSLPGSDIGLPFSSSSNFLQYQYQSSILAIRILEHNLRWNQSNNPNNIKFSRTSKRRFPYYIKSSDPNDEFIFYTNILPIDIEHIPFNISKDFERGTRKNLPRGSGISFFASHTTLKAVDNNPSTCWRIGRNTRQGEFFAMDFLYIRTNLSFALIIGHTRELQNNIDMNLSFDGLWWIIYPSKKGITIRSQNSASKKQQYMIIFNSTQFNLGFRSFRYVAFNASRISYLEEFQVCDVKIITSTNTTTS</sequence>
<dbReference type="Proteomes" id="UP000663845">
    <property type="component" value="Unassembled WGS sequence"/>
</dbReference>
<organism evidence="1 2">
    <name type="scientific">Adineta steineri</name>
    <dbReference type="NCBI Taxonomy" id="433720"/>
    <lineage>
        <taxon>Eukaryota</taxon>
        <taxon>Metazoa</taxon>
        <taxon>Spiralia</taxon>
        <taxon>Gnathifera</taxon>
        <taxon>Rotifera</taxon>
        <taxon>Eurotatoria</taxon>
        <taxon>Bdelloidea</taxon>
        <taxon>Adinetida</taxon>
        <taxon>Adinetidae</taxon>
        <taxon>Adineta</taxon>
    </lineage>
</organism>
<evidence type="ECO:0000313" key="2">
    <source>
        <dbReference type="Proteomes" id="UP000663845"/>
    </source>
</evidence>
<dbReference type="AlphaFoldDB" id="A0A815F9S1"/>
<protein>
    <submittedName>
        <fullName evidence="1">Uncharacterized protein</fullName>
    </submittedName>
</protein>
<dbReference type="Gene3D" id="3.90.550.10">
    <property type="entry name" value="Spore Coat Polysaccharide Biosynthesis Protein SpsA, Chain A"/>
    <property type="match status" value="1"/>
</dbReference>
<dbReference type="EMBL" id="CAJNOG010000647">
    <property type="protein sequence ID" value="CAF1325602.1"/>
    <property type="molecule type" value="Genomic_DNA"/>
</dbReference>
<name>A0A815F9S1_9BILA</name>
<proteinExistence type="predicted"/>
<dbReference type="InterPro" id="IPR029044">
    <property type="entry name" value="Nucleotide-diphossugar_trans"/>
</dbReference>